<evidence type="ECO:0000256" key="1">
    <source>
        <dbReference type="SAM" id="MobiDB-lite"/>
    </source>
</evidence>
<name>A0AAV6LV81_9ROSI</name>
<gene>
    <name evidence="2" type="ORF">SDJN03_30155</name>
</gene>
<feature type="non-terminal residue" evidence="2">
    <location>
        <position position="1"/>
    </location>
</feature>
<keyword evidence="3" id="KW-1185">Reference proteome</keyword>
<dbReference type="EMBL" id="JAGKQH010000020">
    <property type="protein sequence ID" value="KAG6571240.1"/>
    <property type="molecule type" value="Genomic_DNA"/>
</dbReference>
<dbReference type="Proteomes" id="UP000685013">
    <property type="component" value="Chromosome 20"/>
</dbReference>
<feature type="compositionally biased region" description="Polar residues" evidence="1">
    <location>
        <begin position="42"/>
        <end position="71"/>
    </location>
</feature>
<evidence type="ECO:0000313" key="2">
    <source>
        <dbReference type="EMBL" id="KAG6571240.1"/>
    </source>
</evidence>
<protein>
    <submittedName>
        <fullName evidence="2">Uncharacterized protein</fullName>
    </submittedName>
</protein>
<dbReference type="AlphaFoldDB" id="A0AAV6LV81"/>
<evidence type="ECO:0000313" key="3">
    <source>
        <dbReference type="Proteomes" id="UP000685013"/>
    </source>
</evidence>
<feature type="region of interest" description="Disordered" evidence="1">
    <location>
        <begin position="299"/>
        <end position="321"/>
    </location>
</feature>
<accession>A0AAV6LV81</accession>
<comment type="caution">
    <text evidence="2">The sequence shown here is derived from an EMBL/GenBank/DDBJ whole genome shotgun (WGS) entry which is preliminary data.</text>
</comment>
<feature type="compositionally biased region" description="Low complexity" evidence="1">
    <location>
        <begin position="299"/>
        <end position="308"/>
    </location>
</feature>
<organism evidence="2 3">
    <name type="scientific">Cucurbita argyrosperma subsp. sororia</name>
    <dbReference type="NCBI Taxonomy" id="37648"/>
    <lineage>
        <taxon>Eukaryota</taxon>
        <taxon>Viridiplantae</taxon>
        <taxon>Streptophyta</taxon>
        <taxon>Embryophyta</taxon>
        <taxon>Tracheophyta</taxon>
        <taxon>Spermatophyta</taxon>
        <taxon>Magnoliopsida</taxon>
        <taxon>eudicotyledons</taxon>
        <taxon>Gunneridae</taxon>
        <taxon>Pentapetalae</taxon>
        <taxon>rosids</taxon>
        <taxon>fabids</taxon>
        <taxon>Cucurbitales</taxon>
        <taxon>Cucurbitaceae</taxon>
        <taxon>Cucurbiteae</taxon>
        <taxon>Cucurbita</taxon>
    </lineage>
</organism>
<proteinExistence type="predicted"/>
<sequence>MLSYEMRHLRKGTFEQLSSANNVNRISIRGGANGGRDIEPVVSNSHMNDGQTDNIASDNLSGVSLSSADNTRSSEEIAEYEAESSSINAQNQTHEHVSDQPTEAASQHPMRTRLRNNIVQAKQFTDGTIRYSETSRKFASAWSILMEEFLVTSTRLTLNKLGLKIKQDSNSLVQSSTEQGEASKHQILLTLRFAGISRKLGEDCDPCHFPLLTRGMSTQDNFVDMEVLSCSSVPNNNVLFLRTNCAGKTLNPSFVNLSGLRKREILCGRIKARTRFSQPKVLCRSYGGYVVDGVEGSSVSISESGGESATKVQIPGLPSES</sequence>
<feature type="region of interest" description="Disordered" evidence="1">
    <location>
        <begin position="29"/>
        <end position="110"/>
    </location>
</feature>
<reference evidence="2 3" key="1">
    <citation type="journal article" date="2021" name="Hortic Res">
        <title>The domestication of Cucurbita argyrosperma as revealed by the genome of its wild relative.</title>
        <authorList>
            <person name="Barrera-Redondo J."/>
            <person name="Sanchez-de la Vega G."/>
            <person name="Aguirre-Liguori J.A."/>
            <person name="Castellanos-Morales G."/>
            <person name="Gutierrez-Guerrero Y.T."/>
            <person name="Aguirre-Dugua X."/>
            <person name="Aguirre-Planter E."/>
            <person name="Tenaillon M.I."/>
            <person name="Lira-Saade R."/>
            <person name="Eguiarte L.E."/>
        </authorList>
    </citation>
    <scope>NUCLEOTIDE SEQUENCE [LARGE SCALE GENOMIC DNA]</scope>
    <source>
        <strain evidence="2">JBR-2021</strain>
    </source>
</reference>